<comment type="function">
    <text evidence="6">Activates transcription. Required for nuclear translocation of FLOT1. Promotes cell proliferation.</text>
</comment>
<keyword evidence="5 6" id="KW-0539">Nucleus</keyword>
<comment type="subunit">
    <text evidence="6">May interact with CREBBP. Interacts with FLOT1.</text>
</comment>
<evidence type="ECO:0000313" key="10">
    <source>
        <dbReference type="Proteomes" id="UP000472241"/>
    </source>
</evidence>
<evidence type="ECO:0000256" key="5">
    <source>
        <dbReference type="ARBA" id="ARBA00023242"/>
    </source>
</evidence>
<evidence type="ECO:0000256" key="3">
    <source>
        <dbReference type="ARBA" id="ARBA00023159"/>
    </source>
</evidence>
<protein>
    <recommendedName>
        <fullName evidence="6">Prostate tumor-overexpressed gene 1 protein</fullName>
    </recommendedName>
</protein>
<dbReference type="InterPro" id="IPR021397">
    <property type="entry name" value="Mediator_Med25_SD1"/>
</dbReference>
<comment type="similarity">
    <text evidence="6">Belongs to the Mediator complex subunit 25 family. PTOV1 subfamily.</text>
</comment>
<keyword evidence="6" id="KW-0963">Cytoplasm</keyword>
<dbReference type="Pfam" id="PF11235">
    <property type="entry name" value="Med25_SD1"/>
    <property type="match status" value="1"/>
</dbReference>
<feature type="domain" description="Mediator complex subunit Med25 PTOV" evidence="7">
    <location>
        <begin position="302"/>
        <end position="446"/>
    </location>
</feature>
<evidence type="ECO:0000259" key="8">
    <source>
        <dbReference type="Pfam" id="PF11235"/>
    </source>
</evidence>
<dbReference type="GO" id="GO:0045944">
    <property type="term" value="P:positive regulation of transcription by RNA polymerase II"/>
    <property type="evidence" value="ECO:0007669"/>
    <property type="project" value="TreeGrafter"/>
</dbReference>
<name>A0A667HWH5_LYNCA</name>
<dbReference type="GO" id="GO:0048471">
    <property type="term" value="C:perinuclear region of cytoplasm"/>
    <property type="evidence" value="ECO:0007669"/>
    <property type="project" value="UniProtKB-SubCell"/>
</dbReference>
<keyword evidence="4 6" id="KW-0804">Transcription</keyword>
<dbReference type="PANTHER" id="PTHR12433">
    <property type="entry name" value="MEDIATOR OF RNA POLYMERASE II TRANSCRIPTION SUBUNIT 25"/>
    <property type="match status" value="1"/>
</dbReference>
<dbReference type="GO" id="GO:0005634">
    <property type="term" value="C:nucleus"/>
    <property type="evidence" value="ECO:0007669"/>
    <property type="project" value="UniProtKB-SubCell"/>
</dbReference>
<accession>A0A667HWH5</accession>
<dbReference type="InterPro" id="IPR021394">
    <property type="entry name" value="Med25_PTOV"/>
</dbReference>
<evidence type="ECO:0000256" key="6">
    <source>
        <dbReference type="RuleBase" id="RU369088"/>
    </source>
</evidence>
<evidence type="ECO:0000256" key="2">
    <source>
        <dbReference type="ARBA" id="ARBA00023015"/>
    </source>
</evidence>
<dbReference type="AlphaFoldDB" id="A0A667HWH5"/>
<dbReference type="GO" id="GO:0005886">
    <property type="term" value="C:plasma membrane"/>
    <property type="evidence" value="ECO:0007669"/>
    <property type="project" value="UniProtKB-SubCell"/>
</dbReference>
<keyword evidence="2" id="KW-0805">Transcription regulation</keyword>
<dbReference type="FunFam" id="2.40.290.30:FF:000001">
    <property type="entry name" value="Mediator of RNA polymerase II transcription subunit 25"/>
    <property type="match status" value="2"/>
</dbReference>
<evidence type="ECO:0000256" key="1">
    <source>
        <dbReference type="ARBA" id="ARBA00004123"/>
    </source>
</evidence>
<sequence length="463" mass="51907">MGLVLSLQVHGACATDDRDWKVWGRNRGWGFGSWRGRAAEDSKGYRSQGIMGIQSSNPTEVYGPRDHRVLEKGTCVPFFPPVCLCLRLCLPRDPLTLLCCPPSPLWQAGTVAPGGVSGPSPAQLGAPALGGQQSVSNKLLAWSGVLEWQEKPKPASVDANTKLTRSLPCQVYVNHGENLKTEQWPQKLIMQLIPQQLLTTLGPLFRNSQLAQFHFTNRDCDSLKGLCRVMGNGFAGCMLFPHISPCEVRVLMLLYSSKKKIFMGLIPYDQSGFVNAIRQVITTRKQAVGPGGVAGPVQIVNNKFLAWSGVMEWQEPRPEPNSRSKRWLPSHVYVNQGEILRTEQWPRKLYMQLIPQQLLTTLVPLFRNSRLVQFHFTKDLETLKSLCRIMDNGFAGCVHFSYKASCEVRVLMLLYSSEKKIFIGLIPHDQSNFVNGIRRVIANQQQVLQRNLEQEQQQRGMGG</sequence>
<comment type="subcellular location">
    <subcellularLocation>
        <location evidence="6">Cytoplasm</location>
    </subcellularLocation>
    <subcellularLocation>
        <location evidence="1 6">Nucleus</location>
    </subcellularLocation>
    <subcellularLocation>
        <location evidence="6">Cell membrane</location>
    </subcellularLocation>
    <subcellularLocation>
        <location evidence="6">Cytoplasm</location>
        <location evidence="6">Perinuclear region</location>
    </subcellularLocation>
    <text evidence="6">Translocates from the cytoplasm to the nucleus at the onset of S-phase. Also localizes to lipid rafts.</text>
</comment>
<gene>
    <name evidence="9" type="primary">PTOV1</name>
</gene>
<dbReference type="Pfam" id="PF11232">
    <property type="entry name" value="Med25"/>
    <property type="match status" value="2"/>
</dbReference>
<dbReference type="InterPro" id="IPR038196">
    <property type="entry name" value="Med25_PTOV_sf"/>
</dbReference>
<dbReference type="Ensembl" id="ENSLCNT00005027268.1">
    <property type="protein sequence ID" value="ENSLCNP00005024399.1"/>
    <property type="gene ID" value="ENSLCNG00005015796.1"/>
</dbReference>
<reference evidence="9" key="1">
    <citation type="submission" date="2025-08" db="UniProtKB">
        <authorList>
            <consortium name="Ensembl"/>
        </authorList>
    </citation>
    <scope>IDENTIFICATION</scope>
</reference>
<keyword evidence="10" id="KW-1185">Reference proteome</keyword>
<feature type="domain" description="Mediator complex subunit Med25 synapsin 1" evidence="8">
    <location>
        <begin position="90"/>
        <end position="123"/>
    </location>
</feature>
<reference evidence="9" key="2">
    <citation type="submission" date="2025-09" db="UniProtKB">
        <authorList>
            <consortium name="Ensembl"/>
        </authorList>
    </citation>
    <scope>IDENTIFICATION</scope>
</reference>
<organism evidence="9 10">
    <name type="scientific">Lynx canadensis</name>
    <name type="common">Canada lynx</name>
    <name type="synonym">Felis canadensis</name>
    <dbReference type="NCBI Taxonomy" id="61383"/>
    <lineage>
        <taxon>Eukaryota</taxon>
        <taxon>Metazoa</taxon>
        <taxon>Chordata</taxon>
        <taxon>Craniata</taxon>
        <taxon>Vertebrata</taxon>
        <taxon>Euteleostomi</taxon>
        <taxon>Mammalia</taxon>
        <taxon>Eutheria</taxon>
        <taxon>Laurasiatheria</taxon>
        <taxon>Carnivora</taxon>
        <taxon>Feliformia</taxon>
        <taxon>Felidae</taxon>
        <taxon>Felinae</taxon>
        <taxon>Lynx</taxon>
    </lineage>
</organism>
<evidence type="ECO:0000313" key="9">
    <source>
        <dbReference type="Ensembl" id="ENSLCNP00005024399.1"/>
    </source>
</evidence>
<dbReference type="Gene3D" id="2.40.290.30">
    <property type="entry name" value="Mediator complex subunit 25, ACID domain"/>
    <property type="match status" value="2"/>
</dbReference>
<evidence type="ECO:0000256" key="4">
    <source>
        <dbReference type="ARBA" id="ARBA00023163"/>
    </source>
</evidence>
<keyword evidence="3" id="KW-0010">Activator</keyword>
<dbReference type="PANTHER" id="PTHR12433:SF3">
    <property type="entry name" value="PROSTATE TUMOR-OVEREXPRESSED GENE 1 PROTEIN"/>
    <property type="match status" value="1"/>
</dbReference>
<dbReference type="GO" id="GO:0005667">
    <property type="term" value="C:transcription regulator complex"/>
    <property type="evidence" value="ECO:0007669"/>
    <property type="project" value="TreeGrafter"/>
</dbReference>
<evidence type="ECO:0000259" key="7">
    <source>
        <dbReference type="Pfam" id="PF11232"/>
    </source>
</evidence>
<dbReference type="Proteomes" id="UP000472241">
    <property type="component" value="Unplaced"/>
</dbReference>
<feature type="domain" description="Mediator complex subunit Med25 PTOV" evidence="7">
    <location>
        <begin position="137"/>
        <end position="286"/>
    </location>
</feature>
<proteinExistence type="inferred from homology"/>